<evidence type="ECO:0000313" key="2">
    <source>
        <dbReference type="EMBL" id="GBG77197.1"/>
    </source>
</evidence>
<dbReference type="PANTHER" id="PTHR42935:SF1">
    <property type="entry name" value="SLR0930 PROTEIN"/>
    <property type="match status" value="1"/>
</dbReference>
<dbReference type="EMBL" id="BFEA01000262">
    <property type="protein sequence ID" value="GBG77197.1"/>
    <property type="molecule type" value="Genomic_DNA"/>
</dbReference>
<dbReference type="OrthoDB" id="532206at2759"/>
<dbReference type="AlphaFoldDB" id="A0A388L4H1"/>
<dbReference type="Proteomes" id="UP000265515">
    <property type="component" value="Unassembled WGS sequence"/>
</dbReference>
<dbReference type="STRING" id="69332.A0A388L4H1"/>
<accession>A0A388L4H1</accession>
<feature type="region of interest" description="Disordered" evidence="1">
    <location>
        <begin position="409"/>
        <end position="468"/>
    </location>
</feature>
<keyword evidence="3" id="KW-1185">Reference proteome</keyword>
<feature type="compositionally biased region" description="Basic and acidic residues" evidence="1">
    <location>
        <begin position="434"/>
        <end position="446"/>
    </location>
</feature>
<dbReference type="SUPFAM" id="SSF52540">
    <property type="entry name" value="P-loop containing nucleoside triphosphate hydrolases"/>
    <property type="match status" value="1"/>
</dbReference>
<proteinExistence type="predicted"/>
<dbReference type="Gramene" id="GBG77197">
    <property type="protein sequence ID" value="GBG77197"/>
    <property type="gene ID" value="CBR_g23523"/>
</dbReference>
<feature type="region of interest" description="Disordered" evidence="1">
    <location>
        <begin position="734"/>
        <end position="754"/>
    </location>
</feature>
<feature type="compositionally biased region" description="Polar residues" evidence="1">
    <location>
        <begin position="374"/>
        <end position="393"/>
    </location>
</feature>
<evidence type="ECO:0000256" key="1">
    <source>
        <dbReference type="SAM" id="MobiDB-lite"/>
    </source>
</evidence>
<feature type="region of interest" description="Disordered" evidence="1">
    <location>
        <begin position="374"/>
        <end position="396"/>
    </location>
</feature>
<dbReference type="InterPro" id="IPR027417">
    <property type="entry name" value="P-loop_NTPase"/>
</dbReference>
<gene>
    <name evidence="2" type="ORF">CBR_g23523</name>
</gene>
<dbReference type="Gene3D" id="3.40.50.300">
    <property type="entry name" value="P-loop containing nucleotide triphosphate hydrolases"/>
    <property type="match status" value="1"/>
</dbReference>
<name>A0A388L4H1_CHABU</name>
<evidence type="ECO:0000313" key="3">
    <source>
        <dbReference type="Proteomes" id="UP000265515"/>
    </source>
</evidence>
<sequence>MAFLAANSAAQIASRFSVDISQSVARSCGSSYQWRESCLWREDLVQKGNRRVRDCHVSDRVRWSQSRRLAAPQESGFQPLASARGANKAGPDSTAGWLSWRHPARHRRRWISAGDTWIVARARGCPSLPNPHSISIFRENLAAAKGRRHRHRGLGHEGLRLPLREDEGKGGVRRTRTGWIQSGYRRVTVSAIGFQPDARVGIERAANGLLRDAASLLVYQAVLQGPPAQAFLRVLLSLRRGEDSLKVIEAYGDFYRQMVEGGHQSWQDYVLDCILAGHDNPFADACINTARRWRGGVVSPPEGMEGREEGVKQEDAAEDLDNVPLSLIAAAESDLDSLHRLCITETTLSGWVCDVAEMKPEWRAAAATNLAMRQNGSKASSGNSTVQQDTQLMPESPWRKFGFELSRADPSAISPADPSMMEQNPMAGISSEDDSSRDTEDTESHTNHSRNGSVCRDRRPESRTADSSLKVTVAGEGVREELRRKIGGLWTWSEAVPLLKDYYRTCGVGISASCTELMWKANKLVGARGSILRKYGDDRKQCNLRIHAELREKIRRNLERHAAGRAAQHVLLYGASGTGKTWLMRGLLEGVMREQGLRTVLVQKGDLKTISMLLEEVSAQPHLRFAIFLDDVMLRVSGKTWLMRGLLEGVMREQGLRTVLVQKGDLKTISMLLEEVSAQPHLRFAIFLDDVMLRAGDDAFSALKTALDGAFQVWPRNAIVCATSPFQGLVRSTTGVDGSSADAPESGKGMDDGGPLGQHFGIAMNLSFPSDEEGFLSCVREFVAHENMPLEIGEVNERCKQWLQGRTGLSWRSLNQFISSVFL</sequence>
<dbReference type="InterPro" id="IPR008533">
    <property type="entry name" value="DUF815"/>
</dbReference>
<dbReference type="PANTHER" id="PTHR42935">
    <property type="entry name" value="SLR0930 PROTEIN"/>
    <property type="match status" value="1"/>
</dbReference>
<feature type="compositionally biased region" description="Basic and acidic residues" evidence="1">
    <location>
        <begin position="455"/>
        <end position="464"/>
    </location>
</feature>
<dbReference type="Pfam" id="PF05673">
    <property type="entry name" value="DUF815"/>
    <property type="match status" value="2"/>
</dbReference>
<protein>
    <recommendedName>
        <fullName evidence="4">AAA+ ATPase domain-containing protein</fullName>
    </recommendedName>
</protein>
<organism evidence="2 3">
    <name type="scientific">Chara braunii</name>
    <name type="common">Braun's stonewort</name>
    <dbReference type="NCBI Taxonomy" id="69332"/>
    <lineage>
        <taxon>Eukaryota</taxon>
        <taxon>Viridiplantae</taxon>
        <taxon>Streptophyta</taxon>
        <taxon>Charophyceae</taxon>
        <taxon>Charales</taxon>
        <taxon>Characeae</taxon>
        <taxon>Chara</taxon>
    </lineage>
</organism>
<reference evidence="2 3" key="1">
    <citation type="journal article" date="2018" name="Cell">
        <title>The Chara Genome: Secondary Complexity and Implications for Plant Terrestrialization.</title>
        <authorList>
            <person name="Nishiyama T."/>
            <person name="Sakayama H."/>
            <person name="Vries J.D."/>
            <person name="Buschmann H."/>
            <person name="Saint-Marcoux D."/>
            <person name="Ullrich K.K."/>
            <person name="Haas F.B."/>
            <person name="Vanderstraeten L."/>
            <person name="Becker D."/>
            <person name="Lang D."/>
            <person name="Vosolsobe S."/>
            <person name="Rombauts S."/>
            <person name="Wilhelmsson P.K.I."/>
            <person name="Janitza P."/>
            <person name="Kern R."/>
            <person name="Heyl A."/>
            <person name="Rumpler F."/>
            <person name="Villalobos L.I.A.C."/>
            <person name="Clay J.M."/>
            <person name="Skokan R."/>
            <person name="Toyoda A."/>
            <person name="Suzuki Y."/>
            <person name="Kagoshima H."/>
            <person name="Schijlen E."/>
            <person name="Tajeshwar N."/>
            <person name="Catarino B."/>
            <person name="Hetherington A.J."/>
            <person name="Saltykova A."/>
            <person name="Bonnot C."/>
            <person name="Breuninger H."/>
            <person name="Symeonidi A."/>
            <person name="Radhakrishnan G.V."/>
            <person name="Van Nieuwerburgh F."/>
            <person name="Deforce D."/>
            <person name="Chang C."/>
            <person name="Karol K.G."/>
            <person name="Hedrich R."/>
            <person name="Ulvskov P."/>
            <person name="Glockner G."/>
            <person name="Delwiche C.F."/>
            <person name="Petrasek J."/>
            <person name="Van de Peer Y."/>
            <person name="Friml J."/>
            <person name="Beilby M."/>
            <person name="Dolan L."/>
            <person name="Kohara Y."/>
            <person name="Sugano S."/>
            <person name="Fujiyama A."/>
            <person name="Delaux P.-M."/>
            <person name="Quint M."/>
            <person name="TheiBen G."/>
            <person name="Hagemann M."/>
            <person name="Harholt J."/>
            <person name="Dunand C."/>
            <person name="Zachgo S."/>
            <person name="Langdale J."/>
            <person name="Maumus F."/>
            <person name="Straeten D.V.D."/>
            <person name="Gould S.B."/>
            <person name="Rensing S.A."/>
        </authorList>
    </citation>
    <scope>NUCLEOTIDE SEQUENCE [LARGE SCALE GENOMIC DNA]</scope>
    <source>
        <strain evidence="2 3">S276</strain>
    </source>
</reference>
<evidence type="ECO:0008006" key="4">
    <source>
        <dbReference type="Google" id="ProtNLM"/>
    </source>
</evidence>
<comment type="caution">
    <text evidence="2">The sequence shown here is derived from an EMBL/GenBank/DDBJ whole genome shotgun (WGS) entry which is preliminary data.</text>
</comment>